<keyword evidence="2" id="KW-1185">Reference proteome</keyword>
<sequence length="105" mass="11992">MVKKFLDQVENDVIRTSGYTTESSYQTASGYERLPQTSSYASIRTYYGPSPADFLWEIHLAIDPSATGEEIQSMHQDMRALLINEMHLIGDTNNQAIYLIAYNYM</sequence>
<name>A0A9Q0BRJ9_9MUSC</name>
<evidence type="ECO:0000313" key="2">
    <source>
        <dbReference type="Proteomes" id="UP001059596"/>
    </source>
</evidence>
<protein>
    <submittedName>
        <fullName evidence="1">Uncharacterized protein</fullName>
    </submittedName>
</protein>
<dbReference type="AlphaFoldDB" id="A0A9Q0BRJ9"/>
<evidence type="ECO:0000313" key="1">
    <source>
        <dbReference type="EMBL" id="KAI8042122.1"/>
    </source>
</evidence>
<accession>A0A9Q0BRJ9</accession>
<gene>
    <name evidence="1" type="ORF">M5D96_003424</name>
</gene>
<organism evidence="1 2">
    <name type="scientific">Drosophila gunungcola</name>
    <name type="common">fruit fly</name>
    <dbReference type="NCBI Taxonomy" id="103775"/>
    <lineage>
        <taxon>Eukaryota</taxon>
        <taxon>Metazoa</taxon>
        <taxon>Ecdysozoa</taxon>
        <taxon>Arthropoda</taxon>
        <taxon>Hexapoda</taxon>
        <taxon>Insecta</taxon>
        <taxon>Pterygota</taxon>
        <taxon>Neoptera</taxon>
        <taxon>Endopterygota</taxon>
        <taxon>Diptera</taxon>
        <taxon>Brachycera</taxon>
        <taxon>Muscomorpha</taxon>
        <taxon>Ephydroidea</taxon>
        <taxon>Drosophilidae</taxon>
        <taxon>Drosophila</taxon>
        <taxon>Sophophora</taxon>
    </lineage>
</organism>
<comment type="caution">
    <text evidence="1">The sequence shown here is derived from an EMBL/GenBank/DDBJ whole genome shotgun (WGS) entry which is preliminary data.</text>
</comment>
<dbReference type="EMBL" id="JAMKOV010000002">
    <property type="protein sequence ID" value="KAI8042122.1"/>
    <property type="molecule type" value="Genomic_DNA"/>
</dbReference>
<reference evidence="1" key="1">
    <citation type="journal article" date="2023" name="Genome Biol. Evol.">
        <title>Long-read-based Genome Assembly of Drosophila gunungcola Reveals Fewer Chemosensory Genes in Flower-breeding Species.</title>
        <authorList>
            <person name="Negi A."/>
            <person name="Liao B.Y."/>
            <person name="Yeh S.D."/>
        </authorList>
    </citation>
    <scope>NUCLEOTIDE SEQUENCE</scope>
    <source>
        <strain evidence="1">Sukarami</strain>
    </source>
</reference>
<dbReference type="Proteomes" id="UP001059596">
    <property type="component" value="Unassembled WGS sequence"/>
</dbReference>
<proteinExistence type="predicted"/>